<name>A0A7U3Q3B3_9SPHI</name>
<feature type="signal peptide" evidence="1">
    <location>
        <begin position="1"/>
        <end position="26"/>
    </location>
</feature>
<evidence type="ECO:0000313" key="2">
    <source>
        <dbReference type="EMBL" id="QPH37749.1"/>
    </source>
</evidence>
<keyword evidence="3" id="KW-1185">Reference proteome</keyword>
<accession>A0A7U3Q3B3</accession>
<organism evidence="2 3">
    <name type="scientific">Pedobacter endophyticus</name>
    <dbReference type="NCBI Taxonomy" id="2789740"/>
    <lineage>
        <taxon>Bacteria</taxon>
        <taxon>Pseudomonadati</taxon>
        <taxon>Bacteroidota</taxon>
        <taxon>Sphingobacteriia</taxon>
        <taxon>Sphingobacteriales</taxon>
        <taxon>Sphingobacteriaceae</taxon>
        <taxon>Pedobacter</taxon>
    </lineage>
</organism>
<gene>
    <name evidence="2" type="ORF">IZT61_11555</name>
</gene>
<dbReference type="EMBL" id="CP064939">
    <property type="protein sequence ID" value="QPH37749.1"/>
    <property type="molecule type" value="Genomic_DNA"/>
</dbReference>
<protein>
    <recommendedName>
        <fullName evidence="4">Lipoprotein</fullName>
    </recommendedName>
</protein>
<proteinExistence type="predicted"/>
<feature type="chain" id="PRO_5032727186" description="Lipoprotein" evidence="1">
    <location>
        <begin position="27"/>
        <end position="143"/>
    </location>
</feature>
<sequence length="143" mass="15793">MFKISFKFFTLIVLAMFIAACTGTNNKPVIKFSEDSSSIILKNFDATSLLQAKNAYSAGGDSLNLVSVVLLPAETDSLQDQVAINGTYTFAGDSLIFTPYKAFEKNKRYLIESYIDAKFANAGKLFSGTIKQNLQPQKQILKR</sequence>
<dbReference type="KEGG" id="pex:IZT61_11555"/>
<evidence type="ECO:0000256" key="1">
    <source>
        <dbReference type="SAM" id="SignalP"/>
    </source>
</evidence>
<dbReference type="AlphaFoldDB" id="A0A7U3Q3B3"/>
<dbReference type="PROSITE" id="PS51257">
    <property type="entry name" value="PROKAR_LIPOPROTEIN"/>
    <property type="match status" value="1"/>
</dbReference>
<keyword evidence="1" id="KW-0732">Signal</keyword>
<reference evidence="2 3" key="1">
    <citation type="submission" date="2020-11" db="EMBL/GenBank/DDBJ databases">
        <title>Pedobacter endophytica, an endophytic bacteria isolated form Carex pumila.</title>
        <authorList>
            <person name="Peng Y."/>
            <person name="Jiang L."/>
            <person name="Lee J."/>
        </authorList>
    </citation>
    <scope>NUCLEOTIDE SEQUENCE [LARGE SCALE GENOMIC DNA]</scope>
    <source>
        <strain evidence="2 3">JBR3-12</strain>
    </source>
</reference>
<evidence type="ECO:0008006" key="4">
    <source>
        <dbReference type="Google" id="ProtNLM"/>
    </source>
</evidence>
<dbReference type="Proteomes" id="UP000594759">
    <property type="component" value="Chromosome"/>
</dbReference>
<dbReference type="RefSeq" id="WP_196097064.1">
    <property type="nucleotide sequence ID" value="NZ_CP064939.1"/>
</dbReference>
<evidence type="ECO:0000313" key="3">
    <source>
        <dbReference type="Proteomes" id="UP000594759"/>
    </source>
</evidence>